<accession>A0A9P5UDH6</accession>
<keyword evidence="2" id="KW-0472">Membrane</keyword>
<dbReference type="Proteomes" id="UP000772434">
    <property type="component" value="Unassembled WGS sequence"/>
</dbReference>
<sequence length="291" mass="31745">MAHNDQYSGNHDFNPYSNPQPHAPYEEPTTGYENIDSNTAYQPGYKQADASSGFDREEYGSPRGEKAQNFGQYRRTRGYGYENAWTKGSRLSCVGRFFCCTLLIGIFILVSIVLALALWIRPPSVIIGTPGLTSAGTSAVQLNNTGITVPLQVNISVSNPNYFSVELKKVTLDLTYPLKGNDTAIGNGTKSDVTFHSHSNTSFTFPFDVNYQFSTDPTYAILLDMANKCGVTGGSQSDLKIDYKVTVDIKILLVSISPSISNTFSLSCPFDQSELESFVKSLGLSSILGSL</sequence>
<feature type="transmembrane region" description="Helical" evidence="2">
    <location>
        <begin position="97"/>
        <end position="120"/>
    </location>
</feature>
<dbReference type="SUPFAM" id="SSF117070">
    <property type="entry name" value="LEA14-like"/>
    <property type="match status" value="1"/>
</dbReference>
<gene>
    <name evidence="4" type="ORF">BDP27DRAFT_1415540</name>
</gene>
<feature type="compositionally biased region" description="Polar residues" evidence="1">
    <location>
        <begin position="31"/>
        <end position="41"/>
    </location>
</feature>
<dbReference type="OrthoDB" id="20273at2759"/>
<keyword evidence="2" id="KW-1133">Transmembrane helix</keyword>
<proteinExistence type="predicted"/>
<evidence type="ECO:0000313" key="5">
    <source>
        <dbReference type="Proteomes" id="UP000772434"/>
    </source>
</evidence>
<feature type="domain" description="Late embryogenesis abundant protein LEA-2 subgroup" evidence="3">
    <location>
        <begin position="155"/>
        <end position="253"/>
    </location>
</feature>
<dbReference type="Gene3D" id="2.60.40.1820">
    <property type="match status" value="1"/>
</dbReference>
<reference evidence="4" key="1">
    <citation type="submission" date="2020-11" db="EMBL/GenBank/DDBJ databases">
        <authorList>
            <consortium name="DOE Joint Genome Institute"/>
            <person name="Ahrendt S."/>
            <person name="Riley R."/>
            <person name="Andreopoulos W."/>
            <person name="Labutti K."/>
            <person name="Pangilinan J."/>
            <person name="Ruiz-Duenas F.J."/>
            <person name="Barrasa J.M."/>
            <person name="Sanchez-Garcia M."/>
            <person name="Camarero S."/>
            <person name="Miyauchi S."/>
            <person name="Serrano A."/>
            <person name="Linde D."/>
            <person name="Babiker R."/>
            <person name="Drula E."/>
            <person name="Ayuso-Fernandez I."/>
            <person name="Pacheco R."/>
            <person name="Padilla G."/>
            <person name="Ferreira P."/>
            <person name="Barriuso J."/>
            <person name="Kellner H."/>
            <person name="Castanera R."/>
            <person name="Alfaro M."/>
            <person name="Ramirez L."/>
            <person name="Pisabarro A.G."/>
            <person name="Kuo A."/>
            <person name="Tritt A."/>
            <person name="Lipzen A."/>
            <person name="He G."/>
            <person name="Yan M."/>
            <person name="Ng V."/>
            <person name="Cullen D."/>
            <person name="Martin F."/>
            <person name="Rosso M.-N."/>
            <person name="Henrissat B."/>
            <person name="Hibbett D."/>
            <person name="Martinez A.T."/>
            <person name="Grigoriev I.V."/>
        </authorList>
    </citation>
    <scope>NUCLEOTIDE SEQUENCE</scope>
    <source>
        <strain evidence="4">AH 40177</strain>
    </source>
</reference>
<protein>
    <recommendedName>
        <fullName evidence="3">Late embryogenesis abundant protein LEA-2 subgroup domain-containing protein</fullName>
    </recommendedName>
</protein>
<dbReference type="Pfam" id="PF03168">
    <property type="entry name" value="LEA_2"/>
    <property type="match status" value="1"/>
</dbReference>
<dbReference type="EMBL" id="JADNRY010000010">
    <property type="protein sequence ID" value="KAF9075167.1"/>
    <property type="molecule type" value="Genomic_DNA"/>
</dbReference>
<organism evidence="4 5">
    <name type="scientific">Rhodocollybia butyracea</name>
    <dbReference type="NCBI Taxonomy" id="206335"/>
    <lineage>
        <taxon>Eukaryota</taxon>
        <taxon>Fungi</taxon>
        <taxon>Dikarya</taxon>
        <taxon>Basidiomycota</taxon>
        <taxon>Agaricomycotina</taxon>
        <taxon>Agaricomycetes</taxon>
        <taxon>Agaricomycetidae</taxon>
        <taxon>Agaricales</taxon>
        <taxon>Marasmiineae</taxon>
        <taxon>Omphalotaceae</taxon>
        <taxon>Rhodocollybia</taxon>
    </lineage>
</organism>
<evidence type="ECO:0000256" key="1">
    <source>
        <dbReference type="SAM" id="MobiDB-lite"/>
    </source>
</evidence>
<feature type="compositionally biased region" description="Polar residues" evidence="1">
    <location>
        <begin position="1"/>
        <end position="20"/>
    </location>
</feature>
<evidence type="ECO:0000256" key="2">
    <source>
        <dbReference type="SAM" id="Phobius"/>
    </source>
</evidence>
<feature type="compositionally biased region" description="Basic and acidic residues" evidence="1">
    <location>
        <begin position="54"/>
        <end position="66"/>
    </location>
</feature>
<keyword evidence="5" id="KW-1185">Reference proteome</keyword>
<keyword evidence="2" id="KW-0812">Transmembrane</keyword>
<evidence type="ECO:0000313" key="4">
    <source>
        <dbReference type="EMBL" id="KAF9075167.1"/>
    </source>
</evidence>
<dbReference type="AlphaFoldDB" id="A0A9P5UDH6"/>
<feature type="region of interest" description="Disordered" evidence="1">
    <location>
        <begin position="1"/>
        <end position="68"/>
    </location>
</feature>
<name>A0A9P5UDH6_9AGAR</name>
<evidence type="ECO:0000259" key="3">
    <source>
        <dbReference type="Pfam" id="PF03168"/>
    </source>
</evidence>
<comment type="caution">
    <text evidence="4">The sequence shown here is derived from an EMBL/GenBank/DDBJ whole genome shotgun (WGS) entry which is preliminary data.</text>
</comment>
<dbReference type="InterPro" id="IPR004864">
    <property type="entry name" value="LEA_2"/>
</dbReference>